<keyword evidence="1" id="KW-0812">Transmembrane</keyword>
<accession>A0ABV9NT27</accession>
<name>A0ABV9NT27_9BACI</name>
<dbReference type="RefSeq" id="WP_377907732.1">
    <property type="nucleotide sequence ID" value="NZ_JBHSGK010000001.1"/>
</dbReference>
<proteinExistence type="predicted"/>
<dbReference type="Proteomes" id="UP001595896">
    <property type="component" value="Unassembled WGS sequence"/>
</dbReference>
<evidence type="ECO:0000256" key="1">
    <source>
        <dbReference type="SAM" id="Phobius"/>
    </source>
</evidence>
<protein>
    <submittedName>
        <fullName evidence="2">Uncharacterized protein</fullName>
    </submittedName>
</protein>
<dbReference type="EMBL" id="JBHSGK010000001">
    <property type="protein sequence ID" value="MFC4735109.1"/>
    <property type="molecule type" value="Genomic_DNA"/>
</dbReference>
<sequence length="162" mass="18565">MKLTVTAAILFAAALIASIIFYQTYIADYAHPVETVMAIATAALAAMFLALAIFIPRRLKLVTGISITLFFAVILVGVTFWLVRPYQLIYTELPEREAALSSHLEEEYPEREWEMNRSQVETHPIFMFEVVFDDEPDRPYLYLMDQDTMDGESEIEPHVPEE</sequence>
<evidence type="ECO:0000313" key="2">
    <source>
        <dbReference type="EMBL" id="MFC4735109.1"/>
    </source>
</evidence>
<reference evidence="3" key="1">
    <citation type="journal article" date="2019" name="Int. J. Syst. Evol. Microbiol.">
        <title>The Global Catalogue of Microorganisms (GCM) 10K type strain sequencing project: providing services to taxonomists for standard genome sequencing and annotation.</title>
        <authorList>
            <consortium name="The Broad Institute Genomics Platform"/>
            <consortium name="The Broad Institute Genome Sequencing Center for Infectious Disease"/>
            <person name="Wu L."/>
            <person name="Ma J."/>
        </authorList>
    </citation>
    <scope>NUCLEOTIDE SEQUENCE [LARGE SCALE GENOMIC DNA]</scope>
    <source>
        <strain evidence="3">JCM 12165</strain>
    </source>
</reference>
<organism evidence="2 3">
    <name type="scientific">Bacillus daqingensis</name>
    <dbReference type="NCBI Taxonomy" id="872396"/>
    <lineage>
        <taxon>Bacteria</taxon>
        <taxon>Bacillati</taxon>
        <taxon>Bacillota</taxon>
        <taxon>Bacilli</taxon>
        <taxon>Bacillales</taxon>
        <taxon>Bacillaceae</taxon>
        <taxon>Bacillus</taxon>
    </lineage>
</organism>
<comment type="caution">
    <text evidence="2">The sequence shown here is derived from an EMBL/GenBank/DDBJ whole genome shotgun (WGS) entry which is preliminary data.</text>
</comment>
<feature type="transmembrane region" description="Helical" evidence="1">
    <location>
        <begin position="36"/>
        <end position="54"/>
    </location>
</feature>
<evidence type="ECO:0000313" key="3">
    <source>
        <dbReference type="Proteomes" id="UP001595896"/>
    </source>
</evidence>
<feature type="transmembrane region" description="Helical" evidence="1">
    <location>
        <begin position="61"/>
        <end position="83"/>
    </location>
</feature>
<keyword evidence="3" id="KW-1185">Reference proteome</keyword>
<keyword evidence="1" id="KW-0472">Membrane</keyword>
<gene>
    <name evidence="2" type="ORF">ACFO4L_00805</name>
</gene>
<keyword evidence="1" id="KW-1133">Transmembrane helix</keyword>